<dbReference type="Gene3D" id="3.40.50.1110">
    <property type="entry name" value="SGNH hydrolase"/>
    <property type="match status" value="1"/>
</dbReference>
<evidence type="ECO:0000313" key="3">
    <source>
        <dbReference type="Proteomes" id="UP000006591"/>
    </source>
</evidence>
<reference evidence="2" key="1">
    <citation type="submission" date="2015-04" db="UniProtKB">
        <authorList>
            <consortium name="EnsemblPlants"/>
        </authorList>
    </citation>
    <scope>IDENTIFICATION</scope>
    <source>
        <strain evidence="2">SL10</strain>
    </source>
</reference>
<dbReference type="Proteomes" id="UP000006591">
    <property type="component" value="Chromosome 1"/>
</dbReference>
<keyword evidence="1" id="KW-0378">Hydrolase</keyword>
<evidence type="ECO:0000256" key="1">
    <source>
        <dbReference type="ARBA" id="ARBA00022801"/>
    </source>
</evidence>
<dbReference type="InterPro" id="IPR051058">
    <property type="entry name" value="GDSL_Est/Lipase"/>
</dbReference>
<dbReference type="Gramene" id="ONIVA01G07430.1">
    <property type="protein sequence ID" value="ONIVA01G07430.1"/>
    <property type="gene ID" value="ONIVA01G07430"/>
</dbReference>
<organism evidence="2">
    <name type="scientific">Oryza nivara</name>
    <name type="common">Indian wild rice</name>
    <name type="synonym">Oryza sativa f. spontanea</name>
    <dbReference type="NCBI Taxonomy" id="4536"/>
    <lineage>
        <taxon>Eukaryota</taxon>
        <taxon>Viridiplantae</taxon>
        <taxon>Streptophyta</taxon>
        <taxon>Embryophyta</taxon>
        <taxon>Tracheophyta</taxon>
        <taxon>Spermatophyta</taxon>
        <taxon>Magnoliopsida</taxon>
        <taxon>Liliopsida</taxon>
        <taxon>Poales</taxon>
        <taxon>Poaceae</taxon>
        <taxon>BOP clade</taxon>
        <taxon>Oryzoideae</taxon>
        <taxon>Oryzeae</taxon>
        <taxon>Oryzinae</taxon>
        <taxon>Oryza</taxon>
    </lineage>
</organism>
<dbReference type="AlphaFoldDB" id="A0A0E0FHQ6"/>
<dbReference type="STRING" id="4536.A0A0E0FHQ6"/>
<dbReference type="PANTHER" id="PTHR45648">
    <property type="entry name" value="GDSL LIPASE/ACYLHYDROLASE FAMILY PROTEIN (AFU_ORTHOLOGUE AFUA_4G14700)"/>
    <property type="match status" value="1"/>
</dbReference>
<evidence type="ECO:0000313" key="2">
    <source>
        <dbReference type="EnsemblPlants" id="ONIVA01G07430.1"/>
    </source>
</evidence>
<dbReference type="InterPro" id="IPR036514">
    <property type="entry name" value="SGNH_hydro_sf"/>
</dbReference>
<name>A0A0E0FHQ6_ORYNI</name>
<proteinExistence type="predicted"/>
<dbReference type="OMA" id="HASWEDQ"/>
<keyword evidence="3" id="KW-1185">Reference proteome</keyword>
<reference evidence="2" key="2">
    <citation type="submission" date="2018-04" db="EMBL/GenBank/DDBJ databases">
        <title>OnivRS2 (Oryza nivara Reference Sequence Version 2).</title>
        <authorList>
            <person name="Zhang J."/>
            <person name="Kudrna D."/>
            <person name="Lee S."/>
            <person name="Talag J."/>
            <person name="Rajasekar S."/>
            <person name="Welchert J."/>
            <person name="Hsing Y.-I."/>
            <person name="Wing R.A."/>
        </authorList>
    </citation>
    <scope>NUCLEOTIDE SEQUENCE [LARGE SCALE GENOMIC DNA]</scope>
</reference>
<dbReference type="HOGENOM" id="CLU_2389890_0_0_1"/>
<sequence>MARLAGSGALPGMRYSVGSSYNVVSYLTVNPAAAGFKVVNSACCCGGRLNAQVGCGAPNSTYCGNRNRYLFWDGVHGTQATSRKGAAAIYFAPL</sequence>
<dbReference type="EnsemblPlants" id="ONIVA01G07430.1">
    <property type="protein sequence ID" value="ONIVA01G07430.1"/>
    <property type="gene ID" value="ONIVA01G07430"/>
</dbReference>
<protein>
    <submittedName>
        <fullName evidence="2">Uncharacterized protein</fullName>
    </submittedName>
</protein>
<dbReference type="GO" id="GO:0016787">
    <property type="term" value="F:hydrolase activity"/>
    <property type="evidence" value="ECO:0007669"/>
    <property type="project" value="UniProtKB-KW"/>
</dbReference>
<accession>A0A0E0FHQ6</accession>
<dbReference type="PANTHER" id="PTHR45648:SF99">
    <property type="entry name" value="OS02G0740400 PROTEIN"/>
    <property type="match status" value="1"/>
</dbReference>